<dbReference type="STRING" id="516051.VC82_186"/>
<dbReference type="Proteomes" id="UP000032726">
    <property type="component" value="Chromosome"/>
</dbReference>
<dbReference type="Gene3D" id="3.40.710.10">
    <property type="entry name" value="DD-peptidase/beta-lactamase superfamily"/>
    <property type="match status" value="2"/>
</dbReference>
<dbReference type="EMBL" id="CP011071">
    <property type="protein sequence ID" value="AKA33875.1"/>
    <property type="molecule type" value="Genomic_DNA"/>
</dbReference>
<dbReference type="InterPro" id="IPR000667">
    <property type="entry name" value="Peptidase_S13"/>
</dbReference>
<dbReference type="GO" id="GO:0006508">
    <property type="term" value="P:proteolysis"/>
    <property type="evidence" value="ECO:0007669"/>
    <property type="project" value="InterPro"/>
</dbReference>
<dbReference type="PRINTS" id="PR00922">
    <property type="entry name" value="DADACBPTASE3"/>
</dbReference>
<dbReference type="SUPFAM" id="SSF56601">
    <property type="entry name" value="beta-lactamase/transpeptidase-like"/>
    <property type="match status" value="1"/>
</dbReference>
<dbReference type="HOGENOM" id="CLU_017692_1_2_10"/>
<evidence type="ECO:0000256" key="1">
    <source>
        <dbReference type="ARBA" id="ARBA00006096"/>
    </source>
</evidence>
<dbReference type="KEGG" id="mlt:VC82_186"/>
<reference evidence="4 5" key="1">
    <citation type="submission" date="2015-03" db="EMBL/GenBank/DDBJ databases">
        <title>Complete genome sequence of Muricauda lutaonensis CC-HSB-11T, isolated from a coastal hot spring.</title>
        <authorList>
            <person name="Kim K.M."/>
        </authorList>
    </citation>
    <scope>NUCLEOTIDE SEQUENCE [LARGE SCALE GENOMIC DNA]</scope>
    <source>
        <strain evidence="4 5">CC-HSB-11</strain>
    </source>
</reference>
<dbReference type="GO" id="GO:0004185">
    <property type="term" value="F:serine-type carboxypeptidase activity"/>
    <property type="evidence" value="ECO:0007669"/>
    <property type="project" value="InterPro"/>
</dbReference>
<feature type="transmembrane region" description="Helical" evidence="3">
    <location>
        <begin position="16"/>
        <end position="36"/>
    </location>
</feature>
<organism evidence="4 5">
    <name type="scientific">Flagellimonas lutaonensis</name>
    <dbReference type="NCBI Taxonomy" id="516051"/>
    <lineage>
        <taxon>Bacteria</taxon>
        <taxon>Pseudomonadati</taxon>
        <taxon>Bacteroidota</taxon>
        <taxon>Flavobacteriia</taxon>
        <taxon>Flavobacteriales</taxon>
        <taxon>Flavobacteriaceae</taxon>
        <taxon>Flagellimonas</taxon>
    </lineage>
</organism>
<protein>
    <submittedName>
        <fullName evidence="4">D-alanyl-D-alanine carboxypeptidase/D-alanyl-D-alanine-endopeptidase</fullName>
    </submittedName>
</protein>
<evidence type="ECO:0000313" key="4">
    <source>
        <dbReference type="EMBL" id="AKA33875.1"/>
    </source>
</evidence>
<dbReference type="PANTHER" id="PTHR30023:SF0">
    <property type="entry name" value="PENICILLIN-SENSITIVE CARBOXYPEPTIDASE A"/>
    <property type="match status" value="1"/>
</dbReference>
<dbReference type="PATRIC" id="fig|516051.4.peg.192"/>
<gene>
    <name evidence="4" type="ORF">VC82_186</name>
</gene>
<keyword evidence="4" id="KW-0121">Carboxypeptidase</keyword>
<name>A0A0D5YNI0_9FLAO</name>
<evidence type="ECO:0000256" key="3">
    <source>
        <dbReference type="SAM" id="Phobius"/>
    </source>
</evidence>
<dbReference type="OrthoDB" id="9802627at2"/>
<accession>A0A0D5YNI0</accession>
<proteinExistence type="inferred from homology"/>
<keyword evidence="4" id="KW-0645">Protease</keyword>
<dbReference type="AlphaFoldDB" id="A0A0D5YNI0"/>
<evidence type="ECO:0000313" key="5">
    <source>
        <dbReference type="Proteomes" id="UP000032726"/>
    </source>
</evidence>
<dbReference type="RefSeq" id="WP_045800722.1">
    <property type="nucleotide sequence ID" value="NZ_CP011071.1"/>
</dbReference>
<keyword evidence="3" id="KW-0812">Transmembrane</keyword>
<sequence>MNDRSQLPLKQHITKTWVYVLICLLVMGACAPANHLKIKKQVDINLSQTLFENHFSGLLVIAPETNDTLYAQNSKKYFIPASNTKIFTLFTALKLLPEHVPSLKYLGMNDTLYVEGTGDPSALHPYFNDSTALNFLKEHQHIALFLNNFQDDRFGPGWAWGDYQWYYSPERSPLPLYGNVVTVYKADSLVVSPSYFADKLIALDYRLQREENENVFYFDPARKDTVEIPFRVDSTLTRHLLEEALQKKLTVVNKMPEGEKQVLFGMSRDSLCRRMMLESDNFLAEQLLVMASSTLSDTLFSQKARAFVLDSLLTDLKQPPRWVDGSGLSRYNLFTPESMVQVLHHLYKEMDRDRLFGFFPAGGVSGTLEKWYATEGNPYIYAKTGSLGNNHNLSGYLITKSGKVLIFSFMNNHFRLPSAEVKKQMQAIFEFMRDTY</sequence>
<evidence type="ECO:0000256" key="2">
    <source>
        <dbReference type="ARBA" id="ARBA00022801"/>
    </source>
</evidence>
<dbReference type="PANTHER" id="PTHR30023">
    <property type="entry name" value="D-ALANYL-D-ALANINE CARBOXYPEPTIDASE"/>
    <property type="match status" value="1"/>
</dbReference>
<comment type="similarity">
    <text evidence="1">Belongs to the peptidase S13 family.</text>
</comment>
<dbReference type="Pfam" id="PF02113">
    <property type="entry name" value="Peptidase_S13"/>
    <property type="match status" value="2"/>
</dbReference>
<dbReference type="PROSITE" id="PS51257">
    <property type="entry name" value="PROKAR_LIPOPROTEIN"/>
    <property type="match status" value="1"/>
</dbReference>
<keyword evidence="5" id="KW-1185">Reference proteome</keyword>
<keyword evidence="3" id="KW-1133">Transmembrane helix</keyword>
<dbReference type="InterPro" id="IPR012338">
    <property type="entry name" value="Beta-lactam/transpept-like"/>
</dbReference>
<dbReference type="GO" id="GO:0000270">
    <property type="term" value="P:peptidoglycan metabolic process"/>
    <property type="evidence" value="ECO:0007669"/>
    <property type="project" value="TreeGrafter"/>
</dbReference>
<keyword evidence="3" id="KW-0472">Membrane</keyword>
<keyword evidence="2" id="KW-0378">Hydrolase</keyword>